<keyword evidence="3" id="KW-1185">Reference proteome</keyword>
<feature type="region of interest" description="Disordered" evidence="1">
    <location>
        <begin position="111"/>
        <end position="193"/>
    </location>
</feature>
<name>A0ABD3SHQ6_9STRA</name>
<dbReference type="PROSITE" id="PS51257">
    <property type="entry name" value="PROKAR_LIPOPROTEIN"/>
    <property type="match status" value="1"/>
</dbReference>
<dbReference type="AlphaFoldDB" id="A0ABD3SHQ6"/>
<protein>
    <submittedName>
        <fullName evidence="2">Uncharacterized protein</fullName>
    </submittedName>
</protein>
<dbReference type="EMBL" id="JALLPB020000027">
    <property type="protein sequence ID" value="KAL3823893.1"/>
    <property type="molecule type" value="Genomic_DNA"/>
</dbReference>
<sequence>MKRVDIMDKIAFFYAISTLTACSQGVASQPVPATQLRGEVDNYTTQLDRKLSTEGRRLQVKASLAKSVEVSMSMSSMLCMSFSPIVESTGLAEFVYVSAEDVPIEDVVATTSHKTKSSTATKSTKSPVKSPAAKSTKSPAMTPAAKSNKTATKSPVGPSPAAKSAKSQVSARPSTVAKSAKSLAAVGPPPIDP</sequence>
<evidence type="ECO:0000256" key="1">
    <source>
        <dbReference type="SAM" id="MobiDB-lite"/>
    </source>
</evidence>
<dbReference type="Proteomes" id="UP001530377">
    <property type="component" value="Unassembled WGS sequence"/>
</dbReference>
<reference evidence="2 3" key="1">
    <citation type="submission" date="2024-10" db="EMBL/GenBank/DDBJ databases">
        <title>Updated reference genomes for cyclostephanoid diatoms.</title>
        <authorList>
            <person name="Roberts W.R."/>
            <person name="Alverson A.J."/>
        </authorList>
    </citation>
    <scope>NUCLEOTIDE SEQUENCE [LARGE SCALE GENOMIC DNA]</scope>
    <source>
        <strain evidence="2 3">AJA228-03</strain>
    </source>
</reference>
<feature type="compositionally biased region" description="Polar residues" evidence="1">
    <location>
        <begin position="165"/>
        <end position="177"/>
    </location>
</feature>
<accession>A0ABD3SHQ6</accession>
<feature type="compositionally biased region" description="Low complexity" evidence="1">
    <location>
        <begin position="111"/>
        <end position="140"/>
    </location>
</feature>
<organism evidence="2 3">
    <name type="scientific">Cyclostephanos tholiformis</name>
    <dbReference type="NCBI Taxonomy" id="382380"/>
    <lineage>
        <taxon>Eukaryota</taxon>
        <taxon>Sar</taxon>
        <taxon>Stramenopiles</taxon>
        <taxon>Ochrophyta</taxon>
        <taxon>Bacillariophyta</taxon>
        <taxon>Coscinodiscophyceae</taxon>
        <taxon>Thalassiosirophycidae</taxon>
        <taxon>Stephanodiscales</taxon>
        <taxon>Stephanodiscaceae</taxon>
        <taxon>Cyclostephanos</taxon>
    </lineage>
</organism>
<gene>
    <name evidence="2" type="ORF">ACHAXA_005475</name>
</gene>
<comment type="caution">
    <text evidence="2">The sequence shown here is derived from an EMBL/GenBank/DDBJ whole genome shotgun (WGS) entry which is preliminary data.</text>
</comment>
<evidence type="ECO:0000313" key="2">
    <source>
        <dbReference type="EMBL" id="KAL3823893.1"/>
    </source>
</evidence>
<evidence type="ECO:0000313" key="3">
    <source>
        <dbReference type="Proteomes" id="UP001530377"/>
    </source>
</evidence>
<proteinExistence type="predicted"/>